<proteinExistence type="predicted"/>
<evidence type="ECO:0000256" key="1">
    <source>
        <dbReference type="SAM" id="SignalP"/>
    </source>
</evidence>
<dbReference type="Proteomes" id="UP001156318">
    <property type="component" value="Chromosome"/>
</dbReference>
<keyword evidence="3" id="KW-1185">Reference proteome</keyword>
<accession>A0ABY6JJ31</accession>
<evidence type="ECO:0000313" key="2">
    <source>
        <dbReference type="EMBL" id="UYU33835.1"/>
    </source>
</evidence>
<gene>
    <name evidence="2" type="ORF">KFZ77_10310</name>
</gene>
<evidence type="ECO:0008006" key="4">
    <source>
        <dbReference type="Google" id="ProtNLM"/>
    </source>
</evidence>
<dbReference type="EMBL" id="CP074352">
    <property type="protein sequence ID" value="UYU33835.1"/>
    <property type="molecule type" value="Genomic_DNA"/>
</dbReference>
<keyword evidence="1" id="KW-0732">Signal</keyword>
<evidence type="ECO:0000313" key="3">
    <source>
        <dbReference type="Proteomes" id="UP001156318"/>
    </source>
</evidence>
<feature type="chain" id="PRO_5045229070" description="DUF2570 domain-containing protein" evidence="1">
    <location>
        <begin position="20"/>
        <end position="80"/>
    </location>
</feature>
<organism evidence="2 3">
    <name type="scientific">Siccibacter colletis</name>
    <dbReference type="NCBI Taxonomy" id="1505757"/>
    <lineage>
        <taxon>Bacteria</taxon>
        <taxon>Pseudomonadati</taxon>
        <taxon>Pseudomonadota</taxon>
        <taxon>Gammaproteobacteria</taxon>
        <taxon>Enterobacterales</taxon>
        <taxon>Enterobacteriaceae</taxon>
        <taxon>Siccibacter</taxon>
    </lineage>
</organism>
<sequence>MIGAMFLLFCAMCSVLTVAFNYSNNKMRAEYREIADKRDQKVENLGKQVGEMKVKLDALPERTAEKTVDKVKPLVEEEKK</sequence>
<protein>
    <recommendedName>
        <fullName evidence="4">DUF2570 domain-containing protein</fullName>
    </recommendedName>
</protein>
<feature type="signal peptide" evidence="1">
    <location>
        <begin position="1"/>
        <end position="19"/>
    </location>
</feature>
<reference evidence="2 3" key="1">
    <citation type="submission" date="2021-05" db="EMBL/GenBank/DDBJ databases">
        <title>Isolation, identification, and the growth promoting effects of Pantoea dispersa strain YSD J2 from the aboveground leaves of Cyperus esculentus L.Var. Sativus.</title>
        <authorList>
            <person name="Wang S."/>
            <person name="Tang X.M."/>
            <person name="Huang Y.N."/>
        </authorList>
    </citation>
    <scope>NUCLEOTIDE SEQUENCE [LARGE SCALE GENOMIC DNA]</scope>
    <source>
        <strain evidence="3">YSD YN2</strain>
    </source>
</reference>
<name>A0ABY6JJ31_9ENTR</name>